<dbReference type="Pfam" id="PF02245">
    <property type="entry name" value="Pur_DNA_glyco"/>
    <property type="match status" value="1"/>
</dbReference>
<comment type="similarity">
    <text evidence="1 5">Belongs to the DNA glycosylase MPG family.</text>
</comment>
<dbReference type="GO" id="GO:0003905">
    <property type="term" value="F:alkylbase DNA N-glycosylase activity"/>
    <property type="evidence" value="ECO:0007669"/>
    <property type="project" value="InterPro"/>
</dbReference>
<organism evidence="6 7">
    <name type="scientific">Lentilactobacillus senioris DSM 24302 = JCM 17472</name>
    <dbReference type="NCBI Taxonomy" id="1423802"/>
    <lineage>
        <taxon>Bacteria</taxon>
        <taxon>Bacillati</taxon>
        <taxon>Bacillota</taxon>
        <taxon>Bacilli</taxon>
        <taxon>Lactobacillales</taxon>
        <taxon>Lactobacillaceae</taxon>
        <taxon>Lentilactobacillus</taxon>
    </lineage>
</organism>
<dbReference type="PATRIC" id="fig|1423802.4.peg.945"/>
<dbReference type="SUPFAM" id="SSF50486">
    <property type="entry name" value="FMT C-terminal domain-like"/>
    <property type="match status" value="1"/>
</dbReference>
<protein>
    <recommendedName>
        <fullName evidence="5">Putative 3-methyladenine DNA glycosylase</fullName>
        <ecNumber evidence="5">3.2.2.-</ecNumber>
    </recommendedName>
</protein>
<evidence type="ECO:0000256" key="2">
    <source>
        <dbReference type="ARBA" id="ARBA00022763"/>
    </source>
</evidence>
<dbReference type="STRING" id="1423802.FC56_GL000932"/>
<dbReference type="PANTHER" id="PTHR10429">
    <property type="entry name" value="DNA-3-METHYLADENINE GLYCOSYLASE"/>
    <property type="match status" value="1"/>
</dbReference>
<dbReference type="EC" id="3.2.2.-" evidence="5"/>
<sequence length="213" mass="23561">MDIKSAEMAFFREGTTDQIAQKLLGTTLNYRNPDGQLFSGLIVETEAYLGELDSAAHAFKGRHTAANDPLYGPAGTIYIYSIYGHYLFDVATQEAGVPQGVLIRAIQPTVGIEQMQINRHQTGYNLTNGPGKVMAAFGIHDLNLNGRLAQQPPLWIDYSHPKQPQAIISSARIGVENQGDWASKPYRFLVGGNPYVSKIRKREVDLINLGWQD</sequence>
<dbReference type="GO" id="GO:0006284">
    <property type="term" value="P:base-excision repair"/>
    <property type="evidence" value="ECO:0007669"/>
    <property type="project" value="InterPro"/>
</dbReference>
<dbReference type="Gene3D" id="3.10.300.10">
    <property type="entry name" value="Methylpurine-DNA glycosylase (MPG)"/>
    <property type="match status" value="1"/>
</dbReference>
<keyword evidence="4 5" id="KW-0234">DNA repair</keyword>
<accession>A0A0R2D137</accession>
<dbReference type="AlphaFoldDB" id="A0A0R2D137"/>
<dbReference type="GO" id="GO:0003677">
    <property type="term" value="F:DNA binding"/>
    <property type="evidence" value="ECO:0007669"/>
    <property type="project" value="InterPro"/>
</dbReference>
<dbReference type="HAMAP" id="MF_00527">
    <property type="entry name" value="3MGH"/>
    <property type="match status" value="1"/>
</dbReference>
<dbReference type="InterPro" id="IPR003180">
    <property type="entry name" value="MPG"/>
</dbReference>
<dbReference type="EMBL" id="AYZR01000009">
    <property type="protein sequence ID" value="KRM93267.1"/>
    <property type="molecule type" value="Genomic_DNA"/>
</dbReference>
<dbReference type="NCBIfam" id="TIGR00567">
    <property type="entry name" value="3mg"/>
    <property type="match status" value="1"/>
</dbReference>
<dbReference type="InterPro" id="IPR011034">
    <property type="entry name" value="Formyl_transferase-like_C_sf"/>
</dbReference>
<reference evidence="6 7" key="1">
    <citation type="journal article" date="2015" name="Genome Announc.">
        <title>Expanding the biotechnology potential of lactobacilli through comparative genomics of 213 strains and associated genera.</title>
        <authorList>
            <person name="Sun Z."/>
            <person name="Harris H.M."/>
            <person name="McCann A."/>
            <person name="Guo C."/>
            <person name="Argimon S."/>
            <person name="Zhang W."/>
            <person name="Yang X."/>
            <person name="Jeffery I.B."/>
            <person name="Cooney J.C."/>
            <person name="Kagawa T.F."/>
            <person name="Liu W."/>
            <person name="Song Y."/>
            <person name="Salvetti E."/>
            <person name="Wrobel A."/>
            <person name="Rasinkangas P."/>
            <person name="Parkhill J."/>
            <person name="Rea M.C."/>
            <person name="O'Sullivan O."/>
            <person name="Ritari J."/>
            <person name="Douillard F.P."/>
            <person name="Paul Ross R."/>
            <person name="Yang R."/>
            <person name="Briner A.E."/>
            <person name="Felis G.E."/>
            <person name="de Vos W.M."/>
            <person name="Barrangou R."/>
            <person name="Klaenhammer T.R."/>
            <person name="Caufield P.W."/>
            <person name="Cui Y."/>
            <person name="Zhang H."/>
            <person name="O'Toole P.W."/>
        </authorList>
    </citation>
    <scope>NUCLEOTIDE SEQUENCE [LARGE SCALE GENOMIC DNA]</scope>
    <source>
        <strain evidence="6 7">DSM 24302</strain>
    </source>
</reference>
<dbReference type="CDD" id="cd00540">
    <property type="entry name" value="AAG"/>
    <property type="match status" value="1"/>
</dbReference>
<name>A0A0R2D137_9LACO</name>
<evidence type="ECO:0000256" key="4">
    <source>
        <dbReference type="ARBA" id="ARBA00023204"/>
    </source>
</evidence>
<dbReference type="PANTHER" id="PTHR10429:SF0">
    <property type="entry name" value="DNA-3-METHYLADENINE GLYCOSYLASE"/>
    <property type="match status" value="1"/>
</dbReference>
<evidence type="ECO:0000313" key="7">
    <source>
        <dbReference type="Proteomes" id="UP000051256"/>
    </source>
</evidence>
<dbReference type="FunFam" id="3.10.300.10:FF:000001">
    <property type="entry name" value="Putative 3-methyladenine DNA glycosylase"/>
    <property type="match status" value="1"/>
</dbReference>
<dbReference type="RefSeq" id="WP_225425424.1">
    <property type="nucleotide sequence ID" value="NZ_AYZR01000009.1"/>
</dbReference>
<dbReference type="Proteomes" id="UP000051256">
    <property type="component" value="Unassembled WGS sequence"/>
</dbReference>
<evidence type="ECO:0000256" key="5">
    <source>
        <dbReference type="HAMAP-Rule" id="MF_00527"/>
    </source>
</evidence>
<dbReference type="InterPro" id="IPR036995">
    <property type="entry name" value="MPG_sf"/>
</dbReference>
<evidence type="ECO:0000256" key="3">
    <source>
        <dbReference type="ARBA" id="ARBA00022801"/>
    </source>
</evidence>
<comment type="caution">
    <text evidence="6">The sequence shown here is derived from an EMBL/GenBank/DDBJ whole genome shotgun (WGS) entry which is preliminary data.</text>
</comment>
<keyword evidence="7" id="KW-1185">Reference proteome</keyword>
<keyword evidence="3 5" id="KW-0378">Hydrolase</keyword>
<evidence type="ECO:0000313" key="6">
    <source>
        <dbReference type="EMBL" id="KRM93267.1"/>
    </source>
</evidence>
<evidence type="ECO:0000256" key="1">
    <source>
        <dbReference type="ARBA" id="ARBA00009232"/>
    </source>
</evidence>
<gene>
    <name evidence="6" type="ORF">FC56_GL000932</name>
</gene>
<keyword evidence="2 5" id="KW-0227">DNA damage</keyword>
<proteinExistence type="inferred from homology"/>